<keyword evidence="7" id="KW-0443">Lipid metabolism</keyword>
<keyword evidence="4 10" id="KW-0812">Transmembrane</keyword>
<dbReference type="AlphaFoldDB" id="A0A2G2X0R5"/>
<reference evidence="11 12" key="1">
    <citation type="journal article" date="2017" name="Genome Biol.">
        <title>New reference genome sequences of hot pepper reveal the massive evolution of plant disease-resistance genes by retroduplication.</title>
        <authorList>
            <person name="Kim S."/>
            <person name="Park J."/>
            <person name="Yeom S.I."/>
            <person name="Kim Y.M."/>
            <person name="Seo E."/>
            <person name="Kim K.T."/>
            <person name="Kim M.S."/>
            <person name="Lee J.M."/>
            <person name="Cheong K."/>
            <person name="Shin H.S."/>
            <person name="Kim S.B."/>
            <person name="Han K."/>
            <person name="Lee J."/>
            <person name="Park M."/>
            <person name="Lee H.A."/>
            <person name="Lee H.Y."/>
            <person name="Lee Y."/>
            <person name="Oh S."/>
            <person name="Lee J.H."/>
            <person name="Choi E."/>
            <person name="Choi E."/>
            <person name="Lee S.E."/>
            <person name="Jeon J."/>
            <person name="Kim H."/>
            <person name="Choi G."/>
            <person name="Song H."/>
            <person name="Lee J."/>
            <person name="Lee S.C."/>
            <person name="Kwon J.K."/>
            <person name="Lee H.Y."/>
            <person name="Koo N."/>
            <person name="Hong Y."/>
            <person name="Kim R.W."/>
            <person name="Kang W.H."/>
            <person name="Huh J.H."/>
            <person name="Kang B.C."/>
            <person name="Yang T.J."/>
            <person name="Lee Y.H."/>
            <person name="Bennetzen J.L."/>
            <person name="Choi D."/>
        </authorList>
    </citation>
    <scope>NUCLEOTIDE SEQUENCE [LARGE SCALE GENOMIC DNA]</scope>
    <source>
        <strain evidence="12">cv. PBC81</strain>
    </source>
</reference>
<evidence type="ECO:0000313" key="12">
    <source>
        <dbReference type="Proteomes" id="UP000224567"/>
    </source>
</evidence>
<dbReference type="Proteomes" id="UP000224567">
    <property type="component" value="Unassembled WGS sequence"/>
</dbReference>
<keyword evidence="12" id="KW-1185">Reference proteome</keyword>
<keyword evidence="8 10" id="KW-0472">Membrane</keyword>
<keyword evidence="9" id="KW-0275">Fatty acid biosynthesis</keyword>
<proteinExistence type="predicted"/>
<evidence type="ECO:0000313" key="11">
    <source>
        <dbReference type="EMBL" id="PHT51086.1"/>
    </source>
</evidence>
<dbReference type="GO" id="GO:0034625">
    <property type="term" value="P:fatty acid elongation, monounsaturated fatty acid"/>
    <property type="evidence" value="ECO:0007669"/>
    <property type="project" value="TreeGrafter"/>
</dbReference>
<dbReference type="EMBL" id="MLFT02000004">
    <property type="protein sequence ID" value="PHT51086.1"/>
    <property type="molecule type" value="Genomic_DNA"/>
</dbReference>
<feature type="transmembrane region" description="Helical" evidence="10">
    <location>
        <begin position="171"/>
        <end position="190"/>
    </location>
</feature>
<keyword evidence="6 10" id="KW-1133">Transmembrane helix</keyword>
<feature type="transmembrane region" description="Helical" evidence="10">
    <location>
        <begin position="196"/>
        <end position="217"/>
    </location>
</feature>
<feature type="transmembrane region" description="Helical" evidence="10">
    <location>
        <begin position="87"/>
        <end position="107"/>
    </location>
</feature>
<comment type="caution">
    <text evidence="11">The sequence shown here is derived from an EMBL/GenBank/DDBJ whole genome shotgun (WGS) entry which is preliminary data.</text>
</comment>
<evidence type="ECO:0000256" key="10">
    <source>
        <dbReference type="SAM" id="Phobius"/>
    </source>
</evidence>
<sequence length="322" mass="37486">MNQNSNLSHTHSKTNMNLATTTIQRINYLLSEQPSIRSFQWSPIMWGSTWSFLIISISSYIITSTTLHLLLLLLIRRGRPVPLGPIPALHSLAMSLISVIIFLGMLSSAVAEIRDTRWIWRRSKTPLQWLLCFPIGTRPSGRVFFWSYAFYLSRFMHVLRTFFTILRRRNLSFFQLFNHSILICMSFLWLEFSQSFQVIAILLMTLVFALVYAYRFWTEIGLRRARFPFVMNCHLVFLGCNLACHIGVLLLHFYKGGCNGMGAWFFNSVLNVFVLLVFLRSYIKTYYLIRENYFNVAASSISEVEDFVTSQTSNKPLSKKEM</sequence>
<evidence type="ECO:0000256" key="5">
    <source>
        <dbReference type="ARBA" id="ARBA00022832"/>
    </source>
</evidence>
<feature type="transmembrane region" description="Helical" evidence="10">
    <location>
        <begin position="229"/>
        <end position="251"/>
    </location>
</feature>
<evidence type="ECO:0000256" key="6">
    <source>
        <dbReference type="ARBA" id="ARBA00022989"/>
    </source>
</evidence>
<dbReference type="InterPro" id="IPR002076">
    <property type="entry name" value="ELO_fam"/>
</dbReference>
<keyword evidence="5" id="KW-0276">Fatty acid metabolism</keyword>
<feature type="transmembrane region" description="Helical" evidence="10">
    <location>
        <begin position="50"/>
        <end position="75"/>
    </location>
</feature>
<protein>
    <submittedName>
        <fullName evidence="11">Elongation of fatty acids protein 3-like</fullName>
    </submittedName>
</protein>
<dbReference type="PANTHER" id="PTHR11157">
    <property type="entry name" value="FATTY ACID ACYL TRANSFERASE-RELATED"/>
    <property type="match status" value="1"/>
</dbReference>
<dbReference type="GO" id="GO:0019367">
    <property type="term" value="P:fatty acid elongation, saturated fatty acid"/>
    <property type="evidence" value="ECO:0007669"/>
    <property type="project" value="TreeGrafter"/>
</dbReference>
<evidence type="ECO:0000256" key="7">
    <source>
        <dbReference type="ARBA" id="ARBA00023098"/>
    </source>
</evidence>
<name>A0A2G2X0R5_CAPBA</name>
<gene>
    <name evidence="11" type="ORF">CQW23_10833</name>
</gene>
<evidence type="ECO:0000256" key="3">
    <source>
        <dbReference type="ARBA" id="ARBA00022679"/>
    </source>
</evidence>
<feature type="transmembrane region" description="Helical" evidence="10">
    <location>
        <begin position="263"/>
        <end position="283"/>
    </location>
</feature>
<keyword evidence="3" id="KW-0808">Transferase</keyword>
<evidence type="ECO:0000256" key="2">
    <source>
        <dbReference type="ARBA" id="ARBA00022516"/>
    </source>
</evidence>
<dbReference type="OrthoDB" id="434092at2759"/>
<dbReference type="STRING" id="33114.A0A2G2X0R5"/>
<evidence type="ECO:0000256" key="1">
    <source>
        <dbReference type="ARBA" id="ARBA00004141"/>
    </source>
</evidence>
<dbReference type="GO" id="GO:0034626">
    <property type="term" value="P:fatty acid elongation, polyunsaturated fatty acid"/>
    <property type="evidence" value="ECO:0007669"/>
    <property type="project" value="TreeGrafter"/>
</dbReference>
<comment type="subcellular location">
    <subcellularLocation>
        <location evidence="1">Membrane</location>
        <topology evidence="1">Multi-pass membrane protein</topology>
    </subcellularLocation>
</comment>
<keyword evidence="2" id="KW-0444">Lipid biosynthesis</keyword>
<evidence type="ECO:0000256" key="9">
    <source>
        <dbReference type="ARBA" id="ARBA00023160"/>
    </source>
</evidence>
<dbReference type="GO" id="GO:0030148">
    <property type="term" value="P:sphingolipid biosynthetic process"/>
    <property type="evidence" value="ECO:0007669"/>
    <property type="project" value="TreeGrafter"/>
</dbReference>
<dbReference type="GO" id="GO:0009922">
    <property type="term" value="F:fatty acid elongase activity"/>
    <property type="evidence" value="ECO:0007669"/>
    <property type="project" value="InterPro"/>
</dbReference>
<accession>A0A2G2X0R5</accession>
<reference evidence="12" key="2">
    <citation type="journal article" date="2017" name="J. Anim. Genet.">
        <title>Multiple reference genome sequences of hot pepper reveal the massive evolution of plant disease resistance genes by retroduplication.</title>
        <authorList>
            <person name="Kim S."/>
            <person name="Park J."/>
            <person name="Yeom S.-I."/>
            <person name="Kim Y.-M."/>
            <person name="Seo E."/>
            <person name="Kim K.-T."/>
            <person name="Kim M.-S."/>
            <person name="Lee J.M."/>
            <person name="Cheong K."/>
            <person name="Shin H.-S."/>
            <person name="Kim S.-B."/>
            <person name="Han K."/>
            <person name="Lee J."/>
            <person name="Park M."/>
            <person name="Lee H.-A."/>
            <person name="Lee H.-Y."/>
            <person name="Lee Y."/>
            <person name="Oh S."/>
            <person name="Lee J.H."/>
            <person name="Choi E."/>
            <person name="Choi E."/>
            <person name="Lee S.E."/>
            <person name="Jeon J."/>
            <person name="Kim H."/>
            <person name="Choi G."/>
            <person name="Song H."/>
            <person name="Lee J."/>
            <person name="Lee S.-C."/>
            <person name="Kwon J.-K."/>
            <person name="Lee H.-Y."/>
            <person name="Koo N."/>
            <person name="Hong Y."/>
            <person name="Kim R.W."/>
            <person name="Kang W.-H."/>
            <person name="Huh J.H."/>
            <person name="Kang B.-C."/>
            <person name="Yang T.-J."/>
            <person name="Lee Y.-H."/>
            <person name="Bennetzen J.L."/>
            <person name="Choi D."/>
        </authorList>
    </citation>
    <scope>NUCLEOTIDE SEQUENCE [LARGE SCALE GENOMIC DNA]</scope>
    <source>
        <strain evidence="12">cv. PBC81</strain>
    </source>
</reference>
<evidence type="ECO:0000256" key="4">
    <source>
        <dbReference type="ARBA" id="ARBA00022692"/>
    </source>
</evidence>
<dbReference type="GO" id="GO:0042761">
    <property type="term" value="P:very long-chain fatty acid biosynthetic process"/>
    <property type="evidence" value="ECO:0007669"/>
    <property type="project" value="TreeGrafter"/>
</dbReference>
<evidence type="ECO:0000256" key="8">
    <source>
        <dbReference type="ARBA" id="ARBA00023136"/>
    </source>
</evidence>
<dbReference type="GO" id="GO:0005789">
    <property type="term" value="C:endoplasmic reticulum membrane"/>
    <property type="evidence" value="ECO:0007669"/>
    <property type="project" value="TreeGrafter"/>
</dbReference>
<dbReference type="PANTHER" id="PTHR11157:SF158">
    <property type="entry name" value="ELONGATION OF FATTY ACIDS PROTEIN 3-LIKE"/>
    <property type="match status" value="1"/>
</dbReference>
<dbReference type="Pfam" id="PF01151">
    <property type="entry name" value="ELO"/>
    <property type="match status" value="1"/>
</dbReference>
<organism evidence="11 12">
    <name type="scientific">Capsicum baccatum</name>
    <name type="common">Peruvian pepper</name>
    <dbReference type="NCBI Taxonomy" id="33114"/>
    <lineage>
        <taxon>Eukaryota</taxon>
        <taxon>Viridiplantae</taxon>
        <taxon>Streptophyta</taxon>
        <taxon>Embryophyta</taxon>
        <taxon>Tracheophyta</taxon>
        <taxon>Spermatophyta</taxon>
        <taxon>Magnoliopsida</taxon>
        <taxon>eudicotyledons</taxon>
        <taxon>Gunneridae</taxon>
        <taxon>Pentapetalae</taxon>
        <taxon>asterids</taxon>
        <taxon>lamiids</taxon>
        <taxon>Solanales</taxon>
        <taxon>Solanaceae</taxon>
        <taxon>Solanoideae</taxon>
        <taxon>Capsiceae</taxon>
        <taxon>Capsicum</taxon>
    </lineage>
</organism>